<dbReference type="CDD" id="cd14789">
    <property type="entry name" value="Tiki"/>
    <property type="match status" value="1"/>
</dbReference>
<feature type="signal peptide" evidence="1">
    <location>
        <begin position="1"/>
        <end position="23"/>
    </location>
</feature>
<organism evidence="2 3">
    <name type="scientific">Microbulbifer taiwanensis</name>
    <dbReference type="NCBI Taxonomy" id="986746"/>
    <lineage>
        <taxon>Bacteria</taxon>
        <taxon>Pseudomonadati</taxon>
        <taxon>Pseudomonadota</taxon>
        <taxon>Gammaproteobacteria</taxon>
        <taxon>Cellvibrionales</taxon>
        <taxon>Microbulbiferaceae</taxon>
        <taxon>Microbulbifer</taxon>
    </lineage>
</organism>
<dbReference type="InterPro" id="IPR002816">
    <property type="entry name" value="TraB/PrgY/GumN_fam"/>
</dbReference>
<feature type="chain" id="PRO_5046242910" evidence="1">
    <location>
        <begin position="24"/>
        <end position="296"/>
    </location>
</feature>
<reference evidence="3" key="1">
    <citation type="journal article" date="2019" name="Int. J. Syst. Evol. Microbiol.">
        <title>The Global Catalogue of Microorganisms (GCM) 10K type strain sequencing project: providing services to taxonomists for standard genome sequencing and annotation.</title>
        <authorList>
            <consortium name="The Broad Institute Genomics Platform"/>
            <consortium name="The Broad Institute Genome Sequencing Center for Infectious Disease"/>
            <person name="Wu L."/>
            <person name="Ma J."/>
        </authorList>
    </citation>
    <scope>NUCLEOTIDE SEQUENCE [LARGE SCALE GENOMIC DNA]</scope>
    <source>
        <strain evidence="3">CGMCC 1.13718</strain>
    </source>
</reference>
<dbReference type="Pfam" id="PF01963">
    <property type="entry name" value="TraB_PrgY_gumN"/>
    <property type="match status" value="1"/>
</dbReference>
<dbReference type="PANTHER" id="PTHR40590">
    <property type="entry name" value="CYTOPLASMIC PROTEIN-RELATED"/>
    <property type="match status" value="1"/>
</dbReference>
<evidence type="ECO:0000313" key="3">
    <source>
        <dbReference type="Proteomes" id="UP001596425"/>
    </source>
</evidence>
<comment type="caution">
    <text evidence="2">The sequence shown here is derived from an EMBL/GenBank/DDBJ whole genome shotgun (WGS) entry which is preliminary data.</text>
</comment>
<name>A0ABW1YJ74_9GAMM</name>
<protein>
    <submittedName>
        <fullName evidence="2">TraB/GumN family protein</fullName>
        <ecNumber evidence="2">3.4.-.-</ecNumber>
    </submittedName>
</protein>
<sequence>MRYPRLLLPMFALLLLICGVASAGETDRGVFWKADKEGQTVYLLGSVHLATPDFYPLRPQIERAYADSDALVVEADILAAEADMALQQRIMLESLYQGDRSLRDDLSPATYRQLQDWLKRRQLPEAMFIRQRPAIAMVTLSMMEMQALGLDPSLGIDRHFLKKAKRDGKPVVELEGVLQQLQLLNNLENPDLLLQQTLEQLEDIQSFVPQMTSAWKKGDTDLLYQLIIADGLAEHPEYAPLYETLFFRRNRLMAEKIASADPAHNPLFVIVGAGHLIGDKSVVALLKKEGYKLQRL</sequence>
<keyword evidence="2" id="KW-0378">Hydrolase</keyword>
<dbReference type="GO" id="GO:0016787">
    <property type="term" value="F:hydrolase activity"/>
    <property type="evidence" value="ECO:0007669"/>
    <property type="project" value="UniProtKB-KW"/>
</dbReference>
<gene>
    <name evidence="2" type="ORF">ACFQBM_02210</name>
</gene>
<keyword evidence="1" id="KW-0732">Signal</keyword>
<keyword evidence="3" id="KW-1185">Reference proteome</keyword>
<dbReference type="EMBL" id="JBHSVR010000001">
    <property type="protein sequence ID" value="MFC6632072.1"/>
    <property type="molecule type" value="Genomic_DNA"/>
</dbReference>
<dbReference type="EC" id="3.4.-.-" evidence="2"/>
<dbReference type="RefSeq" id="WP_193192190.1">
    <property type="nucleotide sequence ID" value="NZ_JACZFR010000026.1"/>
</dbReference>
<dbReference type="Proteomes" id="UP001596425">
    <property type="component" value="Unassembled WGS sequence"/>
</dbReference>
<evidence type="ECO:0000256" key="1">
    <source>
        <dbReference type="SAM" id="SignalP"/>
    </source>
</evidence>
<evidence type="ECO:0000313" key="2">
    <source>
        <dbReference type="EMBL" id="MFC6632072.1"/>
    </source>
</evidence>
<dbReference type="PANTHER" id="PTHR40590:SF1">
    <property type="entry name" value="CYTOPLASMIC PROTEIN"/>
    <property type="match status" value="1"/>
</dbReference>
<proteinExistence type="predicted"/>
<accession>A0ABW1YJ74</accession>
<dbReference type="InterPro" id="IPR047111">
    <property type="entry name" value="YbaP-like"/>
</dbReference>